<protein>
    <recommendedName>
        <fullName evidence="4">alpha-amylase</fullName>
        <ecNumber evidence="4">3.2.1.1</ecNumber>
    </recommendedName>
</protein>
<feature type="signal peptide" evidence="14">
    <location>
        <begin position="1"/>
        <end position="19"/>
    </location>
</feature>
<evidence type="ECO:0000256" key="3">
    <source>
        <dbReference type="ARBA" id="ARBA00008061"/>
    </source>
</evidence>
<dbReference type="SUPFAM" id="SSF51011">
    <property type="entry name" value="Glycosyl hydrolase domain"/>
    <property type="match status" value="1"/>
</dbReference>
<keyword evidence="9" id="KW-1015">Disulfide bond</keyword>
<evidence type="ECO:0000256" key="12">
    <source>
        <dbReference type="ARBA" id="ARBA00023295"/>
    </source>
</evidence>
<proteinExistence type="inferred from homology"/>
<evidence type="ECO:0000256" key="10">
    <source>
        <dbReference type="ARBA" id="ARBA00023180"/>
    </source>
</evidence>
<evidence type="ECO:0000256" key="8">
    <source>
        <dbReference type="ARBA" id="ARBA00022837"/>
    </source>
</evidence>
<keyword evidence="7" id="KW-0378">Hydrolase</keyword>
<keyword evidence="5" id="KW-0479">Metal-binding</keyword>
<evidence type="ECO:0000259" key="15">
    <source>
        <dbReference type="SMART" id="SM00642"/>
    </source>
</evidence>
<sequence>MLPLVTSFALLALLQVTYAATANDWRSRSVYQVLTDRFAANNNPPCDLNAKKYCGGTYPAIQAKLDYIQGMGFDAVWISPTAKQIGPTPYGDPYHGYWPVDWTQSNTQFGSDDDLKALSAELHRRGMYLMVDLPVNAAASLSTDISAAALAADDGGTLLFKNTANYHPAMNINYGNHTSEQFGWLSTSAVALMDLANETPAVANVLNQWVSGYVKQFQIDGFRLDASKHMGLPFQNALCKAAGVLCMGEIYGSDVNYACSFQGSQGIDSVEGFGLMYGLTGCFGDNPKSMNTLFYYINETNSYCPDPTATSVFLDNQDLARVFSFTSDSQRAFNMITGMMLSAGFPTVYYGTEQELNQGKYDPFNREALWQTGYSTTTATYKNFALLNTIRKHLGRKSASFWTTATHVIATQTQDIAWTRPGCLVVLTNRGASGTGTWTVKNTGLGNSQNVIDLLSCATAKTGADGSLVIVWKNGQPSIWVTLNTAAGSGLCGTSGNLAVESTGSLSSSSDSSSWSTISSATASSISSTSSASDSDLTVNPTPSTSSDQWSDTSSPSSSSSSSWWSSADDGAPTTSSTSGSTGTTGTSDPNGQGGNGGQGGQDDVNTGASPSSHGSATGTGKVTTSTGGSGGSGNSGTGSLTGGACGQTQTWLVPTICEIAITPEEQS</sequence>
<dbReference type="EC" id="3.2.1.1" evidence="4"/>
<feature type="compositionally biased region" description="Low complexity" evidence="13">
    <location>
        <begin position="615"/>
        <end position="627"/>
    </location>
</feature>
<evidence type="ECO:0000256" key="7">
    <source>
        <dbReference type="ARBA" id="ARBA00022801"/>
    </source>
</evidence>
<feature type="compositionally biased region" description="Gly residues" evidence="13">
    <location>
        <begin position="592"/>
        <end position="601"/>
    </location>
</feature>
<dbReference type="Pfam" id="PF00128">
    <property type="entry name" value="Alpha-amylase"/>
    <property type="match status" value="2"/>
</dbReference>
<evidence type="ECO:0000256" key="13">
    <source>
        <dbReference type="SAM" id="MobiDB-lite"/>
    </source>
</evidence>
<keyword evidence="12" id="KW-0326">Glycosidase</keyword>
<dbReference type="VEuPathDB" id="FungiDB:TREMEDRAFT_73072"/>
<gene>
    <name evidence="16" type="ORF">M231_01933</name>
</gene>
<evidence type="ECO:0000256" key="2">
    <source>
        <dbReference type="ARBA" id="ARBA00001913"/>
    </source>
</evidence>
<dbReference type="PANTHER" id="PTHR10357">
    <property type="entry name" value="ALPHA-AMYLASE FAMILY MEMBER"/>
    <property type="match status" value="1"/>
</dbReference>
<dbReference type="InterPro" id="IPR017853">
    <property type="entry name" value="GH"/>
</dbReference>
<name>A0A4Q1BRZ0_TREME</name>
<feature type="compositionally biased region" description="Polar residues" evidence="13">
    <location>
        <begin position="604"/>
        <end position="614"/>
    </location>
</feature>
<comment type="catalytic activity">
    <reaction evidence="1">
        <text>Endohydrolysis of (1-&gt;4)-alpha-D-glucosidic linkages in polysaccharides containing three or more (1-&gt;4)-alpha-linked D-glucose units.</text>
        <dbReference type="EC" id="3.2.1.1"/>
    </reaction>
</comment>
<feature type="compositionally biased region" description="Gly residues" evidence="13">
    <location>
        <begin position="628"/>
        <end position="646"/>
    </location>
</feature>
<evidence type="ECO:0000256" key="14">
    <source>
        <dbReference type="SAM" id="SignalP"/>
    </source>
</evidence>
<evidence type="ECO:0000313" key="16">
    <source>
        <dbReference type="EMBL" id="RXK40682.1"/>
    </source>
</evidence>
<keyword evidence="6 14" id="KW-0732">Signal</keyword>
<dbReference type="GO" id="GO:0005509">
    <property type="term" value="F:calcium ion binding"/>
    <property type="evidence" value="ECO:0007669"/>
    <property type="project" value="InterPro"/>
</dbReference>
<dbReference type="Gene3D" id="2.60.40.1180">
    <property type="entry name" value="Golgi alpha-mannosidase II"/>
    <property type="match status" value="1"/>
</dbReference>
<dbReference type="InterPro" id="IPR006047">
    <property type="entry name" value="GH13_cat_dom"/>
</dbReference>
<comment type="caution">
    <text evidence="16">The sequence shown here is derived from an EMBL/GenBank/DDBJ whole genome shotgun (WGS) entry which is preliminary data.</text>
</comment>
<evidence type="ECO:0000256" key="5">
    <source>
        <dbReference type="ARBA" id="ARBA00022723"/>
    </source>
</evidence>
<keyword evidence="10" id="KW-0325">Glycoprotein</keyword>
<comment type="cofactor">
    <cofactor evidence="2">
        <name>Ca(2+)</name>
        <dbReference type="ChEBI" id="CHEBI:29108"/>
    </cofactor>
</comment>
<dbReference type="PANTHER" id="PTHR10357:SF215">
    <property type="entry name" value="ALPHA-AMYLASE 1"/>
    <property type="match status" value="1"/>
</dbReference>
<keyword evidence="11" id="KW-0119">Carbohydrate metabolism</keyword>
<dbReference type="InterPro" id="IPR015340">
    <property type="entry name" value="A_amylase_C_dom"/>
</dbReference>
<feature type="chain" id="PRO_5020803258" description="alpha-amylase" evidence="14">
    <location>
        <begin position="20"/>
        <end position="668"/>
    </location>
</feature>
<dbReference type="InterPro" id="IPR013780">
    <property type="entry name" value="Glyco_hydro_b"/>
</dbReference>
<evidence type="ECO:0000256" key="9">
    <source>
        <dbReference type="ARBA" id="ARBA00023157"/>
    </source>
</evidence>
<dbReference type="InParanoid" id="A0A4Q1BRZ0"/>
<dbReference type="OrthoDB" id="204980at2759"/>
<dbReference type="GO" id="GO:0004556">
    <property type="term" value="F:alpha-amylase activity"/>
    <property type="evidence" value="ECO:0007669"/>
    <property type="project" value="UniProtKB-EC"/>
</dbReference>
<dbReference type="Proteomes" id="UP000289152">
    <property type="component" value="Unassembled WGS sequence"/>
</dbReference>
<evidence type="ECO:0000256" key="1">
    <source>
        <dbReference type="ARBA" id="ARBA00000548"/>
    </source>
</evidence>
<dbReference type="AlphaFoldDB" id="A0A4Q1BRZ0"/>
<evidence type="ECO:0000256" key="11">
    <source>
        <dbReference type="ARBA" id="ARBA00023277"/>
    </source>
</evidence>
<evidence type="ECO:0000313" key="17">
    <source>
        <dbReference type="Proteomes" id="UP000289152"/>
    </source>
</evidence>
<comment type="similarity">
    <text evidence="3">Belongs to the glycosyl hydrolase 13 family.</text>
</comment>
<dbReference type="STRING" id="5217.A0A4Q1BRZ0"/>
<evidence type="ECO:0000256" key="4">
    <source>
        <dbReference type="ARBA" id="ARBA00012595"/>
    </source>
</evidence>
<reference evidence="16 17" key="1">
    <citation type="submission" date="2016-06" db="EMBL/GenBank/DDBJ databases">
        <title>Evolution of pathogenesis and genome organization in the Tremellales.</title>
        <authorList>
            <person name="Cuomo C."/>
            <person name="Litvintseva A."/>
            <person name="Heitman J."/>
            <person name="Chen Y."/>
            <person name="Sun S."/>
            <person name="Springer D."/>
            <person name="Dromer F."/>
            <person name="Young S."/>
            <person name="Zeng Q."/>
            <person name="Chapman S."/>
            <person name="Gujja S."/>
            <person name="Saif S."/>
            <person name="Birren B."/>
        </authorList>
    </citation>
    <scope>NUCLEOTIDE SEQUENCE [LARGE SCALE GENOMIC DNA]</scope>
    <source>
        <strain evidence="16 17">ATCC 28783</strain>
    </source>
</reference>
<dbReference type="GO" id="GO:0016052">
    <property type="term" value="P:carbohydrate catabolic process"/>
    <property type="evidence" value="ECO:0007669"/>
    <property type="project" value="InterPro"/>
</dbReference>
<dbReference type="EMBL" id="SDIL01000015">
    <property type="protein sequence ID" value="RXK40682.1"/>
    <property type="molecule type" value="Genomic_DNA"/>
</dbReference>
<dbReference type="SMART" id="SM00642">
    <property type="entry name" value="Aamy"/>
    <property type="match status" value="1"/>
</dbReference>
<feature type="compositionally biased region" description="Low complexity" evidence="13">
    <location>
        <begin position="525"/>
        <end position="591"/>
    </location>
</feature>
<feature type="domain" description="Glycosyl hydrolase family 13 catalytic" evidence="15">
    <location>
        <begin position="32"/>
        <end position="391"/>
    </location>
</feature>
<keyword evidence="17" id="KW-1185">Reference proteome</keyword>
<accession>A0A4Q1BRZ0</accession>
<evidence type="ECO:0000256" key="6">
    <source>
        <dbReference type="ARBA" id="ARBA00022729"/>
    </source>
</evidence>
<dbReference type="SUPFAM" id="SSF51445">
    <property type="entry name" value="(Trans)glycosidases"/>
    <property type="match status" value="1"/>
</dbReference>
<keyword evidence="8" id="KW-0106">Calcium</keyword>
<organism evidence="16 17">
    <name type="scientific">Tremella mesenterica</name>
    <name type="common">Jelly fungus</name>
    <dbReference type="NCBI Taxonomy" id="5217"/>
    <lineage>
        <taxon>Eukaryota</taxon>
        <taxon>Fungi</taxon>
        <taxon>Dikarya</taxon>
        <taxon>Basidiomycota</taxon>
        <taxon>Agaricomycotina</taxon>
        <taxon>Tremellomycetes</taxon>
        <taxon>Tremellales</taxon>
        <taxon>Tremellaceae</taxon>
        <taxon>Tremella</taxon>
    </lineage>
</organism>
<dbReference type="Pfam" id="PF09260">
    <property type="entry name" value="A_amylase_dom_C"/>
    <property type="match status" value="1"/>
</dbReference>
<feature type="region of interest" description="Disordered" evidence="13">
    <location>
        <begin position="525"/>
        <end position="647"/>
    </location>
</feature>
<dbReference type="Gene3D" id="3.20.20.80">
    <property type="entry name" value="Glycosidases"/>
    <property type="match status" value="1"/>
</dbReference>